<evidence type="ECO:0000313" key="3">
    <source>
        <dbReference type="EMBL" id="KAF4311772.1"/>
    </source>
</evidence>
<proteinExistence type="predicted"/>
<name>A0A8H4NE26_9PEZI</name>
<feature type="region of interest" description="Disordered" evidence="1">
    <location>
        <begin position="276"/>
        <end position="348"/>
    </location>
</feature>
<comment type="caution">
    <text evidence="3">The sequence shown here is derived from an EMBL/GenBank/DDBJ whole genome shotgun (WGS) entry which is preliminary data.</text>
</comment>
<feature type="compositionally biased region" description="Basic residues" evidence="1">
    <location>
        <begin position="834"/>
        <end position="849"/>
    </location>
</feature>
<dbReference type="AlphaFoldDB" id="A0A8H4NE26"/>
<feature type="compositionally biased region" description="Pro residues" evidence="1">
    <location>
        <begin position="772"/>
        <end position="792"/>
    </location>
</feature>
<protein>
    <recommendedName>
        <fullName evidence="2">DUF7924 domain-containing protein</fullName>
    </recommendedName>
</protein>
<keyword evidence="4" id="KW-1185">Reference proteome</keyword>
<dbReference type="Pfam" id="PF25545">
    <property type="entry name" value="DUF7924"/>
    <property type="match status" value="1"/>
</dbReference>
<dbReference type="Proteomes" id="UP000572817">
    <property type="component" value="Unassembled WGS sequence"/>
</dbReference>
<feature type="compositionally biased region" description="Basic residues" evidence="1">
    <location>
        <begin position="292"/>
        <end position="323"/>
    </location>
</feature>
<evidence type="ECO:0000259" key="2">
    <source>
        <dbReference type="Pfam" id="PF25545"/>
    </source>
</evidence>
<dbReference type="EMBL" id="WWBZ02000008">
    <property type="protein sequence ID" value="KAF4311772.1"/>
    <property type="molecule type" value="Genomic_DNA"/>
</dbReference>
<dbReference type="OrthoDB" id="5275938at2759"/>
<evidence type="ECO:0000256" key="1">
    <source>
        <dbReference type="SAM" id="MobiDB-lite"/>
    </source>
</evidence>
<feature type="region of interest" description="Disordered" evidence="1">
    <location>
        <begin position="754"/>
        <end position="849"/>
    </location>
</feature>
<gene>
    <name evidence="3" type="ORF">GTA08_BOTSDO12569</name>
</gene>
<organism evidence="3 4">
    <name type="scientific">Botryosphaeria dothidea</name>
    <dbReference type="NCBI Taxonomy" id="55169"/>
    <lineage>
        <taxon>Eukaryota</taxon>
        <taxon>Fungi</taxon>
        <taxon>Dikarya</taxon>
        <taxon>Ascomycota</taxon>
        <taxon>Pezizomycotina</taxon>
        <taxon>Dothideomycetes</taxon>
        <taxon>Dothideomycetes incertae sedis</taxon>
        <taxon>Botryosphaeriales</taxon>
        <taxon>Botryosphaeriaceae</taxon>
        <taxon>Botryosphaeria</taxon>
    </lineage>
</organism>
<dbReference type="PANTHER" id="PTHR42470">
    <property type="entry name" value="VAST DOMAIN-CONTAINING PROTEIN"/>
    <property type="match status" value="1"/>
</dbReference>
<accession>A0A8H4NE26</accession>
<evidence type="ECO:0000313" key="4">
    <source>
        <dbReference type="Proteomes" id="UP000572817"/>
    </source>
</evidence>
<feature type="compositionally biased region" description="Basic residues" evidence="1">
    <location>
        <begin position="332"/>
        <end position="341"/>
    </location>
</feature>
<dbReference type="InterPro" id="IPR057684">
    <property type="entry name" value="DUF7924"/>
</dbReference>
<reference evidence="3" key="1">
    <citation type="submission" date="2020-04" db="EMBL/GenBank/DDBJ databases">
        <title>Genome Assembly and Annotation of Botryosphaeria dothidea sdau 11-99, a Latent Pathogen of Apple Fruit Ring Rot in China.</title>
        <authorList>
            <person name="Yu C."/>
            <person name="Diao Y."/>
            <person name="Lu Q."/>
            <person name="Zhao J."/>
            <person name="Cui S."/>
            <person name="Peng C."/>
            <person name="He B."/>
            <person name="Liu H."/>
        </authorList>
    </citation>
    <scope>NUCLEOTIDE SEQUENCE [LARGE SCALE GENOMIC DNA]</scope>
    <source>
        <strain evidence="3">Sdau11-99</strain>
    </source>
</reference>
<dbReference type="PANTHER" id="PTHR42470:SF2">
    <property type="match status" value="1"/>
</dbReference>
<sequence length="849" mass="95619">MDDRSTPPEIQEICDPYGDLDLVAPVMTAGAELNKRFKVSSKTMSRVRRAWGKVLDLDGPFVEARMVGQGELSLPEDDAAPLAILLHIAHLNFDRVPQEVSFEELLALAVLTDKYDATRLVQPWIQSWVAGLEHLLSSRGYCIVDAREQAIRGFFDACHSHAQTLSSEDTSTSVCGNDADETYSGTKCDLLAFGSITSVLYRLGLGVDTVWTPDISWSVSRLHECLVDIKVYTLQNVFCPIVCGNLSMDAAPPQPAQPEPGQGLRRSQRLQNLALQRSSNLHGKKIVEPKKKTSKPPKKTSKAPQKQRRPTSTRKRNTSRKAAQRKEPTVKVQKRTPRPPVRKSYGPIQTSLKLGDFPVEKTENRESTYFSRIRHWVLNCRWSAAEFGPIRAMAPFQPRRVGSMLQGGTTTGESGTKVSSGSRIGSKNKEFVKILETGHPTIKCYQKEKDTIDGRGSSKTSEELIRRLLEMTQSPLPDHRYDGDDLFLSTLERLDGKSERKVQHSLHDLICPQAEALADRITDPELRRKYDLLVDAMDEQWNHRAAIFKEDKSKNQDPLAMPRPDYIVGFDATKFSDDQTRKLVKAFGDNSKWCPMSRVCFPFLACEAKHMNGLDNADNQNAHSMTLAIMAVVDFFKRAQCEWTIHREILGFSISYNHKIALLYGHYPVLLGPRTEIHRTPIDVHVLNGYRYRDRWKSYRFVRSVYEEWAPMHFKRLCDAIDRINANLSVSSLSSNDFGTELANRLVERLETQGPSFLVLSDDDRTIQGDRPTPPPQSPPPVPPPPPPPPRAPGRYQLRSHQPPGVGTAREQPSDHAPSVVESADNNSPDGPRKRQKRNPKRSRAYVGN</sequence>
<feature type="domain" description="DUF7924" evidence="2">
    <location>
        <begin position="487"/>
        <end position="721"/>
    </location>
</feature>